<dbReference type="OrthoDB" id="9814202at2"/>
<dbReference type="PROSITE" id="PS51123">
    <property type="entry name" value="OMPA_2"/>
    <property type="match status" value="1"/>
</dbReference>
<evidence type="ECO:0000313" key="14">
    <source>
        <dbReference type="EMBL" id="AVO33059.1"/>
    </source>
</evidence>
<dbReference type="FunFam" id="1.10.3430.10:FF:000007">
    <property type="entry name" value="Ammonium transporter"/>
    <property type="match status" value="1"/>
</dbReference>
<dbReference type="InterPro" id="IPR002229">
    <property type="entry name" value="RhesusRHD"/>
</dbReference>
<dbReference type="AlphaFoldDB" id="A0A2S0MB03"/>
<dbReference type="PRINTS" id="PR00342">
    <property type="entry name" value="RHESUSRHD"/>
</dbReference>
<feature type="transmembrane region" description="Helical" evidence="11">
    <location>
        <begin position="398"/>
        <end position="418"/>
    </location>
</feature>
<evidence type="ECO:0000256" key="8">
    <source>
        <dbReference type="ARBA" id="ARBA00023177"/>
    </source>
</evidence>
<dbReference type="Proteomes" id="UP000239709">
    <property type="component" value="Chromosome"/>
</dbReference>
<dbReference type="SUPFAM" id="SSF103088">
    <property type="entry name" value="OmpA-like"/>
    <property type="match status" value="1"/>
</dbReference>
<dbReference type="Gene3D" id="3.30.1330.60">
    <property type="entry name" value="OmpA-like domain"/>
    <property type="match status" value="1"/>
</dbReference>
<feature type="chain" id="PRO_5015683530" description="Ammonium transporter" evidence="12">
    <location>
        <begin position="22"/>
        <end position="547"/>
    </location>
</feature>
<dbReference type="PROSITE" id="PS01219">
    <property type="entry name" value="AMMONIUM_TRANSP"/>
    <property type="match status" value="1"/>
</dbReference>
<evidence type="ECO:0000256" key="3">
    <source>
        <dbReference type="ARBA" id="ARBA00022448"/>
    </source>
</evidence>
<dbReference type="GO" id="GO:0005886">
    <property type="term" value="C:plasma membrane"/>
    <property type="evidence" value="ECO:0007669"/>
    <property type="project" value="UniProtKB-SubCell"/>
</dbReference>
<keyword evidence="12" id="KW-0732">Signal</keyword>
<dbReference type="Pfam" id="PF00691">
    <property type="entry name" value="OmpA"/>
    <property type="match status" value="1"/>
</dbReference>
<evidence type="ECO:0000256" key="10">
    <source>
        <dbReference type="PROSITE-ProRule" id="PRU00473"/>
    </source>
</evidence>
<evidence type="ECO:0000259" key="13">
    <source>
        <dbReference type="PROSITE" id="PS51123"/>
    </source>
</evidence>
<dbReference type="InterPro" id="IPR001905">
    <property type="entry name" value="Ammonium_transpt"/>
</dbReference>
<dbReference type="NCBIfam" id="TIGR00836">
    <property type="entry name" value="amt"/>
    <property type="match status" value="1"/>
</dbReference>
<reference evidence="14 15" key="1">
    <citation type="submission" date="2018-03" db="EMBL/GenBank/DDBJ databases">
        <title>Genome sequencing of Ottowia sp.</title>
        <authorList>
            <person name="Kim S.-J."/>
            <person name="Heo J."/>
            <person name="Kwon S.-W."/>
        </authorList>
    </citation>
    <scope>NUCLEOTIDE SEQUENCE [LARGE SCALE GENOMIC DNA]</scope>
    <source>
        <strain evidence="14 15">KADR8-3</strain>
    </source>
</reference>
<dbReference type="CDD" id="cd07185">
    <property type="entry name" value="OmpA_C-like"/>
    <property type="match status" value="1"/>
</dbReference>
<sequence length="547" mass="55957">MKRILSFLLLALSLLAAPAFAADFPTARVLFETGKTDVGPEGQAAIKAVADYVAANKDAKVQLSGFTDTTGDPAANAELAKNRAFAVRDALKGAGVAEDAVVLKKPEESAKAGNPDEARAVEMTLAAAAAPAAAAPAAAPKVDSGDTAWMLTSTLLVILMTIPGLALFYGGLARSKNMLSVLVQVFVVFSLISVLWAAYGYSLAFNGEGNFFGDFGKSFLKGVTQETFGALTTIPEYVFVAFQGTFAAITVALIVGSFAERIKFSAVLLFSALWFTFSYVPMAHIVWGGGLLAKDGALDFAGGTVVHINAGIAGLVGAYVVGKRLGFGREAFTPHSLTLTMVGASLLWVGWFGFNAGSAGAANGQAGLAFINTVLATAAATLAWSAGEAMHKGKASMLGAASGAVAGLVAVTPAAGFVGPMGSIVIGAIAGFVCLWGVGGLKRMLGADDAFDVFGVHGVGGIVGAILTGVFAAPALGGTGGPTPDTFAMGAQVWIQIKSVLFTVVWSGIVSFVLYKLVGMVIGLRVTEEDERIGLDISSHGETAYNR</sequence>
<dbReference type="PANTHER" id="PTHR43029">
    <property type="entry name" value="AMMONIUM TRANSPORTER MEP2"/>
    <property type="match status" value="1"/>
</dbReference>
<dbReference type="SUPFAM" id="SSF111352">
    <property type="entry name" value="Ammonium transporter"/>
    <property type="match status" value="1"/>
</dbReference>
<dbReference type="PANTHER" id="PTHR43029:SF10">
    <property type="entry name" value="AMMONIUM TRANSPORTER MEP2"/>
    <property type="match status" value="1"/>
</dbReference>
<name>A0A2S0MB03_9BURK</name>
<dbReference type="GO" id="GO:0008519">
    <property type="term" value="F:ammonium channel activity"/>
    <property type="evidence" value="ECO:0007669"/>
    <property type="project" value="InterPro"/>
</dbReference>
<comment type="similarity">
    <text evidence="2 11">Belongs to the ammonia transporter channel (TC 1.A.11.2) family.</text>
</comment>
<dbReference type="Pfam" id="PF00909">
    <property type="entry name" value="Ammonium_transp"/>
    <property type="match status" value="1"/>
</dbReference>
<proteinExistence type="inferred from homology"/>
<dbReference type="Gene3D" id="1.10.3430.10">
    <property type="entry name" value="Ammonium transporter AmtB like domains"/>
    <property type="match status" value="1"/>
</dbReference>
<dbReference type="InterPro" id="IPR024041">
    <property type="entry name" value="NH4_transpt_AmtB-like_dom"/>
</dbReference>
<evidence type="ECO:0000256" key="9">
    <source>
        <dbReference type="ARBA" id="ARBA00050025"/>
    </source>
</evidence>
<dbReference type="PRINTS" id="PR01021">
    <property type="entry name" value="OMPADOMAIN"/>
</dbReference>
<accession>A0A2S0MB03</accession>
<evidence type="ECO:0000256" key="7">
    <source>
        <dbReference type="ARBA" id="ARBA00023136"/>
    </source>
</evidence>
<feature type="transmembrane region" description="Helical" evidence="11">
    <location>
        <begin position="424"/>
        <end position="441"/>
    </location>
</feature>
<evidence type="ECO:0000313" key="15">
    <source>
        <dbReference type="Proteomes" id="UP000239709"/>
    </source>
</evidence>
<protein>
    <recommendedName>
        <fullName evidence="9 11">Ammonium transporter</fullName>
    </recommendedName>
</protein>
<evidence type="ECO:0000256" key="1">
    <source>
        <dbReference type="ARBA" id="ARBA00004651"/>
    </source>
</evidence>
<evidence type="ECO:0000256" key="12">
    <source>
        <dbReference type="SAM" id="SignalP"/>
    </source>
</evidence>
<gene>
    <name evidence="14" type="ORF">C6570_01400</name>
</gene>
<keyword evidence="3 11" id="KW-0813">Transport</keyword>
<feature type="transmembrane region" description="Helical" evidence="11">
    <location>
        <begin position="148"/>
        <end position="169"/>
    </location>
</feature>
<keyword evidence="8 11" id="KW-0924">Ammonia transport</keyword>
<keyword evidence="6 11" id="KW-1133">Transmembrane helix</keyword>
<comment type="subcellular location">
    <subcellularLocation>
        <location evidence="1 11">Cell membrane</location>
        <topology evidence="1 11">Multi-pass membrane protein</topology>
    </subcellularLocation>
</comment>
<keyword evidence="15" id="KW-1185">Reference proteome</keyword>
<keyword evidence="4" id="KW-1003">Cell membrane</keyword>
<dbReference type="InterPro" id="IPR006665">
    <property type="entry name" value="OmpA-like"/>
</dbReference>
<evidence type="ECO:0000256" key="6">
    <source>
        <dbReference type="ARBA" id="ARBA00022989"/>
    </source>
</evidence>
<evidence type="ECO:0000256" key="5">
    <source>
        <dbReference type="ARBA" id="ARBA00022692"/>
    </source>
</evidence>
<dbReference type="InterPro" id="IPR036737">
    <property type="entry name" value="OmpA-like_sf"/>
</dbReference>
<dbReference type="KEGG" id="otk:C6570_01400"/>
<dbReference type="EMBL" id="CP027666">
    <property type="protein sequence ID" value="AVO33059.1"/>
    <property type="molecule type" value="Genomic_DNA"/>
</dbReference>
<feature type="transmembrane region" description="Helical" evidence="11">
    <location>
        <begin position="237"/>
        <end position="259"/>
    </location>
</feature>
<feature type="transmembrane region" description="Helical" evidence="11">
    <location>
        <begin position="334"/>
        <end position="354"/>
    </location>
</feature>
<feature type="transmembrane region" description="Helical" evidence="11">
    <location>
        <begin position="266"/>
        <end position="288"/>
    </location>
</feature>
<feature type="transmembrane region" description="Helical" evidence="11">
    <location>
        <begin position="366"/>
        <end position="386"/>
    </location>
</feature>
<feature type="transmembrane region" description="Helical" evidence="11">
    <location>
        <begin position="300"/>
        <end position="322"/>
    </location>
</feature>
<feature type="transmembrane region" description="Helical" evidence="11">
    <location>
        <begin position="493"/>
        <end position="515"/>
    </location>
</feature>
<dbReference type="InterPro" id="IPR018047">
    <property type="entry name" value="Ammonium_transpt_CS"/>
</dbReference>
<evidence type="ECO:0000256" key="11">
    <source>
        <dbReference type="RuleBase" id="RU362002"/>
    </source>
</evidence>
<dbReference type="RefSeq" id="WP_106701382.1">
    <property type="nucleotide sequence ID" value="NZ_CP027666.1"/>
</dbReference>
<feature type="signal peptide" evidence="12">
    <location>
        <begin position="1"/>
        <end position="21"/>
    </location>
</feature>
<dbReference type="InterPro" id="IPR029020">
    <property type="entry name" value="Ammonium/urea_transptr"/>
</dbReference>
<dbReference type="InterPro" id="IPR006664">
    <property type="entry name" value="OMP_bac"/>
</dbReference>
<organism evidence="14 15">
    <name type="scientific">Ottowia oryzae</name>
    <dbReference type="NCBI Taxonomy" id="2109914"/>
    <lineage>
        <taxon>Bacteria</taxon>
        <taxon>Pseudomonadati</taxon>
        <taxon>Pseudomonadota</taxon>
        <taxon>Betaproteobacteria</taxon>
        <taxon>Burkholderiales</taxon>
        <taxon>Comamonadaceae</taxon>
        <taxon>Ottowia</taxon>
    </lineage>
</organism>
<feature type="domain" description="OmpA-like" evidence="13">
    <location>
        <begin position="18"/>
        <end position="129"/>
    </location>
</feature>
<evidence type="ECO:0000256" key="2">
    <source>
        <dbReference type="ARBA" id="ARBA00005887"/>
    </source>
</evidence>
<keyword evidence="5 11" id="KW-0812">Transmembrane</keyword>
<feature type="transmembrane region" description="Helical" evidence="11">
    <location>
        <begin position="453"/>
        <end position="473"/>
    </location>
</feature>
<keyword evidence="7 10" id="KW-0472">Membrane</keyword>
<evidence type="ECO:0000256" key="4">
    <source>
        <dbReference type="ARBA" id="ARBA00022475"/>
    </source>
</evidence>
<feature type="transmembrane region" description="Helical" evidence="11">
    <location>
        <begin position="181"/>
        <end position="201"/>
    </location>
</feature>